<gene>
    <name evidence="8" type="ORF">RND61_13735</name>
</gene>
<organism evidence="8 9">
    <name type="scientific">Streptomyces tamarix</name>
    <dbReference type="NCBI Taxonomy" id="3078565"/>
    <lineage>
        <taxon>Bacteria</taxon>
        <taxon>Bacillati</taxon>
        <taxon>Actinomycetota</taxon>
        <taxon>Actinomycetes</taxon>
        <taxon>Kitasatosporales</taxon>
        <taxon>Streptomycetaceae</taxon>
        <taxon>Streptomyces</taxon>
    </lineage>
</organism>
<dbReference type="Pfam" id="PF08240">
    <property type="entry name" value="ADH_N"/>
    <property type="match status" value="1"/>
</dbReference>
<dbReference type="EMBL" id="JAWCTQ010000014">
    <property type="protein sequence ID" value="MDT9683125.1"/>
    <property type="molecule type" value="Genomic_DNA"/>
</dbReference>
<dbReference type="CDD" id="cd08278">
    <property type="entry name" value="benzyl_alcohol_DH"/>
    <property type="match status" value="1"/>
</dbReference>
<dbReference type="Proteomes" id="UP001250181">
    <property type="component" value="Unassembled WGS sequence"/>
</dbReference>
<comment type="caution">
    <text evidence="8">The sequence shown here is derived from an EMBL/GenBank/DDBJ whole genome shotgun (WGS) entry which is preliminary data.</text>
</comment>
<evidence type="ECO:0000259" key="7">
    <source>
        <dbReference type="SMART" id="SM00829"/>
    </source>
</evidence>
<evidence type="ECO:0000256" key="3">
    <source>
        <dbReference type="ARBA" id="ARBA00022723"/>
    </source>
</evidence>
<evidence type="ECO:0000313" key="8">
    <source>
        <dbReference type="EMBL" id="MDT9683125.1"/>
    </source>
</evidence>
<dbReference type="SMART" id="SM00829">
    <property type="entry name" value="PKS_ER"/>
    <property type="match status" value="1"/>
</dbReference>
<dbReference type="PANTHER" id="PTHR43350">
    <property type="entry name" value="NAD-DEPENDENT ALCOHOL DEHYDROGENASE"/>
    <property type="match status" value="1"/>
</dbReference>
<dbReference type="InterPro" id="IPR011032">
    <property type="entry name" value="GroES-like_sf"/>
</dbReference>
<keyword evidence="3 6" id="KW-0479">Metal-binding</keyword>
<keyword evidence="4 6" id="KW-0862">Zinc</keyword>
<accession>A0ABU3QK43</accession>
<reference evidence="8 9" key="1">
    <citation type="submission" date="2023-09" db="EMBL/GenBank/DDBJ databases">
        <title>Streptomyces sp. nov.: A antagonism against Alternaria gaisen Producing Streptochlin, Isolated from Tamarix root soil.</title>
        <authorList>
            <person name="Chen Y."/>
        </authorList>
    </citation>
    <scope>NUCLEOTIDE SEQUENCE [LARGE SCALE GENOMIC DNA]</scope>
    <source>
        <strain evidence="8 9">TRM76323</strain>
    </source>
</reference>
<comment type="cofactor">
    <cofactor evidence="1 6">
        <name>Zn(2+)</name>
        <dbReference type="ChEBI" id="CHEBI:29105"/>
    </cofactor>
</comment>
<feature type="domain" description="Enoyl reductase (ER)" evidence="7">
    <location>
        <begin position="10"/>
        <end position="363"/>
    </location>
</feature>
<comment type="similarity">
    <text evidence="2 6">Belongs to the zinc-containing alcohol dehydrogenase family.</text>
</comment>
<evidence type="ECO:0000256" key="4">
    <source>
        <dbReference type="ARBA" id="ARBA00022833"/>
    </source>
</evidence>
<dbReference type="InterPro" id="IPR013149">
    <property type="entry name" value="ADH-like_C"/>
</dbReference>
<dbReference type="InterPro" id="IPR002328">
    <property type="entry name" value="ADH_Zn_CS"/>
</dbReference>
<evidence type="ECO:0000313" key="9">
    <source>
        <dbReference type="Proteomes" id="UP001250181"/>
    </source>
</evidence>
<keyword evidence="5" id="KW-0560">Oxidoreductase</keyword>
<evidence type="ECO:0000256" key="5">
    <source>
        <dbReference type="ARBA" id="ARBA00023002"/>
    </source>
</evidence>
<dbReference type="InterPro" id="IPR020843">
    <property type="entry name" value="ER"/>
</dbReference>
<dbReference type="PANTHER" id="PTHR43350:SF21">
    <property type="entry name" value="S-NITROSOMYCOTHIOL REDUCTASE MSCR"/>
    <property type="match status" value="1"/>
</dbReference>
<evidence type="ECO:0000256" key="1">
    <source>
        <dbReference type="ARBA" id="ARBA00001947"/>
    </source>
</evidence>
<dbReference type="Pfam" id="PF00107">
    <property type="entry name" value="ADH_zinc_N"/>
    <property type="match status" value="1"/>
</dbReference>
<name>A0ABU3QK43_9ACTN</name>
<dbReference type="InterPro" id="IPR013154">
    <property type="entry name" value="ADH-like_N"/>
</dbReference>
<keyword evidence="9" id="KW-1185">Reference proteome</keyword>
<dbReference type="RefSeq" id="WP_315878202.1">
    <property type="nucleotide sequence ID" value="NZ_JAWCTQ010000014.1"/>
</dbReference>
<dbReference type="PROSITE" id="PS00059">
    <property type="entry name" value="ADH_ZINC"/>
    <property type="match status" value="1"/>
</dbReference>
<dbReference type="InterPro" id="IPR036291">
    <property type="entry name" value="NAD(P)-bd_dom_sf"/>
</dbReference>
<proteinExistence type="inferred from homology"/>
<dbReference type="Gene3D" id="3.90.180.10">
    <property type="entry name" value="Medium-chain alcohol dehydrogenases, catalytic domain"/>
    <property type="match status" value="1"/>
</dbReference>
<protein>
    <submittedName>
        <fullName evidence="8">NAD(P)-dependent alcohol dehydrogenase</fullName>
    </submittedName>
</protein>
<dbReference type="Gene3D" id="3.40.50.720">
    <property type="entry name" value="NAD(P)-binding Rossmann-like Domain"/>
    <property type="match status" value="1"/>
</dbReference>
<evidence type="ECO:0000256" key="6">
    <source>
        <dbReference type="RuleBase" id="RU361277"/>
    </source>
</evidence>
<dbReference type="SUPFAM" id="SSF51735">
    <property type="entry name" value="NAD(P)-binding Rossmann-fold domains"/>
    <property type="match status" value="1"/>
</dbReference>
<dbReference type="SUPFAM" id="SSF50129">
    <property type="entry name" value="GroES-like"/>
    <property type="match status" value="1"/>
</dbReference>
<sequence length="367" mass="38026">MLVRAAVTTAPNDVFIFRELDIDSPGPDEVLVRMVGTGVCHSDLIVRDAWYPVPFPVVLGHEGAGVVEAVGDGVAEVSPGDHVVLSFASCGSCTRCRTGAPAYCAEFLGRNFGCGRPDGSTSLRWGASRVHGFFFGQSSFATHTLAPRQSVVKVPADLPLPLLGPLGCGVQTGACAVLKALCCEAGSRIAVFGSGSVGCSAVMAAALAGCSTIAVVGRNRSRLRLAEELGATCVVDAGRTNVTETLRSVSGGSGFDYSIEATGDPGMLRAAVDVLHTRGTCGVIGAARPGVEVALEMSGLMFGRKVQGIVEGDSVPQVDIPLLAGLHRKGLLPFDRMITTYPFEEINEATEDMAGGKCVKPVLLFQG</sequence>
<evidence type="ECO:0000256" key="2">
    <source>
        <dbReference type="ARBA" id="ARBA00008072"/>
    </source>
</evidence>